<name>A0A845ARK5_9SPHN</name>
<keyword evidence="6" id="KW-0812">Transmembrane</keyword>
<dbReference type="InterPro" id="IPR019757">
    <property type="entry name" value="Pept_S26A_signal_pept_1_Lys-AS"/>
</dbReference>
<keyword evidence="6" id="KW-0645">Protease</keyword>
<evidence type="ECO:0000313" key="9">
    <source>
        <dbReference type="Proteomes" id="UP000446786"/>
    </source>
</evidence>
<proteinExistence type="inferred from homology"/>
<dbReference type="GO" id="GO:0006465">
    <property type="term" value="P:signal peptide processing"/>
    <property type="evidence" value="ECO:0007669"/>
    <property type="project" value="InterPro"/>
</dbReference>
<dbReference type="Pfam" id="PF10502">
    <property type="entry name" value="Peptidase_S26"/>
    <property type="match status" value="1"/>
</dbReference>
<feature type="domain" description="Peptidase S26" evidence="7">
    <location>
        <begin position="26"/>
        <end position="250"/>
    </location>
</feature>
<dbReference type="NCBIfam" id="TIGR02227">
    <property type="entry name" value="sigpep_I_bact"/>
    <property type="match status" value="1"/>
</dbReference>
<dbReference type="Gene3D" id="2.10.109.10">
    <property type="entry name" value="Umud Fragment, subunit A"/>
    <property type="match status" value="1"/>
</dbReference>
<dbReference type="InterPro" id="IPR000223">
    <property type="entry name" value="Pept_S26A_signal_pept_1"/>
</dbReference>
<dbReference type="PRINTS" id="PR00727">
    <property type="entry name" value="LEADERPTASE"/>
</dbReference>
<dbReference type="PANTHER" id="PTHR43390:SF14">
    <property type="entry name" value="SIGNAL PEPTIDASE I"/>
    <property type="match status" value="1"/>
</dbReference>
<keyword evidence="6" id="KW-0472">Membrane</keyword>
<comment type="catalytic activity">
    <reaction evidence="1 6">
        <text>Cleavage of hydrophobic, N-terminal signal or leader sequences from secreted and periplasmic proteins.</text>
        <dbReference type="EC" id="3.4.21.89"/>
    </reaction>
</comment>
<dbReference type="EMBL" id="WTYE01000001">
    <property type="protein sequence ID" value="MXP32119.1"/>
    <property type="molecule type" value="Genomic_DNA"/>
</dbReference>
<dbReference type="SUPFAM" id="SSF51306">
    <property type="entry name" value="LexA/Signal peptidase"/>
    <property type="match status" value="1"/>
</dbReference>
<comment type="subcellular location">
    <subcellularLocation>
        <location evidence="6">Membrane</location>
        <topology evidence="6">Single-pass type II membrane protein</topology>
    </subcellularLocation>
</comment>
<dbReference type="RefSeq" id="WP_160779492.1">
    <property type="nucleotide sequence ID" value="NZ_BAAAZF010000001.1"/>
</dbReference>
<dbReference type="GO" id="GO:0016020">
    <property type="term" value="C:membrane"/>
    <property type="evidence" value="ECO:0007669"/>
    <property type="project" value="UniProtKB-SubCell"/>
</dbReference>
<evidence type="ECO:0000256" key="5">
    <source>
        <dbReference type="PIRSR" id="PIRSR600223-1"/>
    </source>
</evidence>
<dbReference type="GO" id="GO:0004252">
    <property type="term" value="F:serine-type endopeptidase activity"/>
    <property type="evidence" value="ECO:0007669"/>
    <property type="project" value="InterPro"/>
</dbReference>
<keyword evidence="4 6" id="KW-0378">Hydrolase</keyword>
<dbReference type="PANTHER" id="PTHR43390">
    <property type="entry name" value="SIGNAL PEPTIDASE I"/>
    <property type="match status" value="1"/>
</dbReference>
<evidence type="ECO:0000259" key="7">
    <source>
        <dbReference type="Pfam" id="PF10502"/>
    </source>
</evidence>
<dbReference type="OrthoDB" id="9815782at2"/>
<comment type="similarity">
    <text evidence="6">Belongs to the peptidase S26 family.</text>
</comment>
<accession>A0A845ARK5</accession>
<organism evidence="8 9">
    <name type="scientific">Parerythrobacter jejuensis</name>
    <dbReference type="NCBI Taxonomy" id="795812"/>
    <lineage>
        <taxon>Bacteria</taxon>
        <taxon>Pseudomonadati</taxon>
        <taxon>Pseudomonadota</taxon>
        <taxon>Alphaproteobacteria</taxon>
        <taxon>Sphingomonadales</taxon>
        <taxon>Erythrobacteraceae</taxon>
        <taxon>Parerythrobacter</taxon>
    </lineage>
</organism>
<comment type="caution">
    <text evidence="8">The sequence shown here is derived from an EMBL/GenBank/DDBJ whole genome shotgun (WGS) entry which is preliminary data.</text>
</comment>
<reference evidence="8 9" key="1">
    <citation type="submission" date="2019-12" db="EMBL/GenBank/DDBJ databases">
        <title>Genomic-based taxomic classification of the family Erythrobacteraceae.</title>
        <authorList>
            <person name="Xu L."/>
        </authorList>
    </citation>
    <scope>NUCLEOTIDE SEQUENCE [LARGE SCALE GENOMIC DNA]</scope>
    <source>
        <strain evidence="8 9">JCM 16677</strain>
    </source>
</reference>
<evidence type="ECO:0000256" key="6">
    <source>
        <dbReference type="RuleBase" id="RU362042"/>
    </source>
</evidence>
<gene>
    <name evidence="8" type="primary">lepB</name>
    <name evidence="8" type="ORF">GRI94_09830</name>
</gene>
<dbReference type="AlphaFoldDB" id="A0A845ARK5"/>
<dbReference type="InterPro" id="IPR019533">
    <property type="entry name" value="Peptidase_S26"/>
</dbReference>
<dbReference type="InterPro" id="IPR036286">
    <property type="entry name" value="LexA/Signal_pep-like_sf"/>
</dbReference>
<sequence length="277" mass="30482">MNEKTETLANTDAQEDAPAKDSWGGFLTLILCVVLLSLAFRSFAFSMFNIPSESMLPRLMNGDYLVASKWNYGYTSKSLPFDLPLIPGRWFAAEPERGDVVIFKHPVDGTDYVKRVIGLPGDLVEMQGGQVVLNGNPVPKAAIDDIVIPVSANTRCAWGAQQEALSDGRLQCRYSAFRETLPGGKSYRVLDFGLSPKDNWGPAIVPDGTMFLLGDNRDNSQDSRFTPEPAGGVGFVPQSLLVGKAQRIVWSTDGGAEWLKPWTWFSAARSERMWDAI</sequence>
<dbReference type="GO" id="GO:0009003">
    <property type="term" value="F:signal peptidase activity"/>
    <property type="evidence" value="ECO:0007669"/>
    <property type="project" value="UniProtKB-EC"/>
</dbReference>
<dbReference type="EC" id="3.4.21.89" evidence="2 6"/>
<dbReference type="Proteomes" id="UP000446786">
    <property type="component" value="Unassembled WGS sequence"/>
</dbReference>
<feature type="active site" evidence="5">
    <location>
        <position position="114"/>
    </location>
</feature>
<feature type="transmembrane region" description="Helical" evidence="6">
    <location>
        <begin position="26"/>
        <end position="50"/>
    </location>
</feature>
<feature type="active site" evidence="5">
    <location>
        <position position="54"/>
    </location>
</feature>
<dbReference type="PROSITE" id="PS00760">
    <property type="entry name" value="SPASE_I_2"/>
    <property type="match status" value="1"/>
</dbReference>
<keyword evidence="6" id="KW-1133">Transmembrane helix</keyword>
<protein>
    <recommendedName>
        <fullName evidence="3 6">Signal peptidase I</fullName>
        <ecNumber evidence="2 6">3.4.21.89</ecNumber>
    </recommendedName>
</protein>
<keyword evidence="9" id="KW-1185">Reference proteome</keyword>
<dbReference type="CDD" id="cd06530">
    <property type="entry name" value="S26_SPase_I"/>
    <property type="match status" value="1"/>
</dbReference>
<evidence type="ECO:0000256" key="4">
    <source>
        <dbReference type="ARBA" id="ARBA00022801"/>
    </source>
</evidence>
<evidence type="ECO:0000256" key="3">
    <source>
        <dbReference type="ARBA" id="ARBA00019232"/>
    </source>
</evidence>
<evidence type="ECO:0000256" key="1">
    <source>
        <dbReference type="ARBA" id="ARBA00000677"/>
    </source>
</evidence>
<evidence type="ECO:0000313" key="8">
    <source>
        <dbReference type="EMBL" id="MXP32119.1"/>
    </source>
</evidence>
<evidence type="ECO:0000256" key="2">
    <source>
        <dbReference type="ARBA" id="ARBA00013208"/>
    </source>
</evidence>